<dbReference type="Pfam" id="PF00171">
    <property type="entry name" value="Aldedh"/>
    <property type="match status" value="1"/>
</dbReference>
<dbReference type="EMBL" id="JMFG01000016">
    <property type="protein sequence ID" value="KDA53812.1"/>
    <property type="molecule type" value="Genomic_DNA"/>
</dbReference>
<evidence type="ECO:0000256" key="1">
    <source>
        <dbReference type="ARBA" id="ARBA00009986"/>
    </source>
</evidence>
<dbReference type="InterPro" id="IPR029510">
    <property type="entry name" value="Ald_DH_CS_GLU"/>
</dbReference>
<evidence type="ECO:0000313" key="7">
    <source>
        <dbReference type="EMBL" id="KDA53812.1"/>
    </source>
</evidence>
<keyword evidence="8" id="KW-1185">Reference proteome</keyword>
<evidence type="ECO:0000256" key="3">
    <source>
        <dbReference type="PROSITE-ProRule" id="PRU10007"/>
    </source>
</evidence>
<dbReference type="SUPFAM" id="SSF53720">
    <property type="entry name" value="ALDH-like"/>
    <property type="match status" value="1"/>
</dbReference>
<dbReference type="PANTHER" id="PTHR42991">
    <property type="entry name" value="ALDEHYDE DEHYDROGENASE"/>
    <property type="match status" value="1"/>
</dbReference>
<dbReference type="InterPro" id="IPR016163">
    <property type="entry name" value="Ald_DH_C"/>
</dbReference>
<comment type="similarity">
    <text evidence="1 4">Belongs to the aldehyde dehydrogenase family.</text>
</comment>
<dbReference type="Gene3D" id="3.40.605.10">
    <property type="entry name" value="Aldehyde Dehydrogenase, Chain A, domain 1"/>
    <property type="match status" value="1"/>
</dbReference>
<organism evidence="7 8">
    <name type="scientific">Thermoanaerobaculum aquaticum</name>
    <dbReference type="NCBI Taxonomy" id="1312852"/>
    <lineage>
        <taxon>Bacteria</taxon>
        <taxon>Pseudomonadati</taxon>
        <taxon>Acidobacteriota</taxon>
        <taxon>Thermoanaerobaculia</taxon>
        <taxon>Thermoanaerobaculales</taxon>
        <taxon>Thermoanaerobaculaceae</taxon>
        <taxon>Thermoanaerobaculum</taxon>
    </lineage>
</organism>
<reference evidence="7 8" key="1">
    <citation type="submission" date="2014-04" db="EMBL/GenBank/DDBJ databases">
        <title>The Genome Sequence of Thermoanaerobaculum aquaticum MP-01, The First Cultivated Group 23 Acidobacterium.</title>
        <authorList>
            <person name="Stamps B.W."/>
            <person name="Losey N.A."/>
            <person name="Lawson P.A."/>
            <person name="Stevenson B.S."/>
        </authorList>
    </citation>
    <scope>NUCLEOTIDE SEQUENCE [LARGE SCALE GENOMIC DNA]</scope>
    <source>
        <strain evidence="7 8">MP-01</strain>
    </source>
</reference>
<comment type="caution">
    <text evidence="7">The sequence shown here is derived from an EMBL/GenBank/DDBJ whole genome shotgun (WGS) entry which is preliminary data.</text>
</comment>
<proteinExistence type="inferred from homology"/>
<keyword evidence="2 4" id="KW-0560">Oxidoreductase</keyword>
<sequence length="477" mass="51405">MRKEGLLLAGTVTKGKTARKILSPFDGAVVAEVAQAEGEQLRLALEAAKDARTSIASLPPHRRAAILENAAARVQQEREFLAQLLVEEAGKPLALARIEADRCVETLLESARVARSAQARLLDLSGFPSGEGRWGLLRRVPVGVVVGITPFNFPLNLVAHKMAPAVAAGCPIILKPASQTPSPALHLGRILVEAGLPPEAISVLPCAGDAVQQLLEAPEVRLLTFTGSAAVGWNLKKQCWDKRVTLELGGNAAVIVEKDAGDPEVIAHRIALGAFAYAGQSCISVQRVLVAKELYQTMREALVAAAERFPTGNPTDSQVLCGPMISAYDAQRIVDWIESARTRGATLLTRFRREGSVVWPALLENVPHDHPLWCEEAFAPVAVLEPFEDFAEAIAKVNDSRFGLQCGVFTRDWGKIQQAWEGIEVGAVIANDIPSWRTDPMPYGGVKQSGFGREGPAWAFEEMTELRLLVLTKPPGA</sequence>
<dbReference type="InterPro" id="IPR016161">
    <property type="entry name" value="Ald_DH/histidinol_DH"/>
</dbReference>
<dbReference type="AlphaFoldDB" id="A0A062XMM5"/>
<protein>
    <recommendedName>
        <fullName evidence="6">Aldehyde dehydrogenase domain-containing protein</fullName>
    </recommendedName>
</protein>
<accession>A0A062XMM5</accession>
<dbReference type="PANTHER" id="PTHR42991:SF1">
    <property type="entry name" value="ALDEHYDE DEHYDROGENASE"/>
    <property type="match status" value="1"/>
</dbReference>
<dbReference type="OrthoDB" id="9762913at2"/>
<feature type="active site" evidence="3">
    <location>
        <position position="247"/>
    </location>
</feature>
<dbReference type="InterPro" id="IPR015590">
    <property type="entry name" value="Aldehyde_DH_dom"/>
</dbReference>
<gene>
    <name evidence="7" type="ORF">EG19_02245</name>
</gene>
<dbReference type="RefSeq" id="WP_038048769.1">
    <property type="nucleotide sequence ID" value="NZ_JMFG01000016.1"/>
</dbReference>
<dbReference type="InterPro" id="IPR016162">
    <property type="entry name" value="Ald_DH_N"/>
</dbReference>
<dbReference type="Gene3D" id="3.40.309.10">
    <property type="entry name" value="Aldehyde Dehydrogenase, Chain A, domain 2"/>
    <property type="match status" value="1"/>
</dbReference>
<dbReference type="Proteomes" id="UP000027284">
    <property type="component" value="Unassembled WGS sequence"/>
</dbReference>
<feature type="coiled-coil region" evidence="5">
    <location>
        <begin position="31"/>
        <end position="84"/>
    </location>
</feature>
<evidence type="ECO:0000256" key="5">
    <source>
        <dbReference type="SAM" id="Coils"/>
    </source>
</evidence>
<feature type="domain" description="Aldehyde dehydrogenase" evidence="6">
    <location>
        <begin position="19"/>
        <end position="467"/>
    </location>
</feature>
<evidence type="ECO:0000259" key="6">
    <source>
        <dbReference type="Pfam" id="PF00171"/>
    </source>
</evidence>
<evidence type="ECO:0000313" key="8">
    <source>
        <dbReference type="Proteomes" id="UP000027284"/>
    </source>
</evidence>
<dbReference type="InterPro" id="IPR051020">
    <property type="entry name" value="ALDH-related_metabolic_enz"/>
</dbReference>
<dbReference type="STRING" id="1312852.EG19_02245"/>
<evidence type="ECO:0000256" key="4">
    <source>
        <dbReference type="RuleBase" id="RU003345"/>
    </source>
</evidence>
<keyword evidence="5" id="KW-0175">Coiled coil</keyword>
<name>A0A062XMM5_9BACT</name>
<evidence type="ECO:0000256" key="2">
    <source>
        <dbReference type="ARBA" id="ARBA00023002"/>
    </source>
</evidence>
<dbReference type="GO" id="GO:0008911">
    <property type="term" value="F:lactaldehyde dehydrogenase (NAD+) activity"/>
    <property type="evidence" value="ECO:0007669"/>
    <property type="project" value="TreeGrafter"/>
</dbReference>
<dbReference type="PROSITE" id="PS00687">
    <property type="entry name" value="ALDEHYDE_DEHYDR_GLU"/>
    <property type="match status" value="1"/>
</dbReference>